<dbReference type="RefSeq" id="XP_024882519.1">
    <property type="nucleotide sequence ID" value="XM_025026751.1"/>
</dbReference>
<protein>
    <submittedName>
        <fullName evidence="2">Uncharacterized protein LOC112461494</fullName>
    </submittedName>
</protein>
<gene>
    <name evidence="2" type="primary">LOC112461494</name>
</gene>
<dbReference type="AlphaFoldDB" id="A0A6J1QJC4"/>
<proteinExistence type="predicted"/>
<dbReference type="Proteomes" id="UP000504618">
    <property type="component" value="Unplaced"/>
</dbReference>
<name>A0A6J1QJC4_9HYME</name>
<evidence type="ECO:0000313" key="1">
    <source>
        <dbReference type="Proteomes" id="UP000504618"/>
    </source>
</evidence>
<keyword evidence="1" id="KW-1185">Reference proteome</keyword>
<accession>A0A6J1QJC4</accession>
<sequence length="105" mass="12426">MLQINFVYNACVSKEKGSDERTLGRKPRKGIGRRWSNIANHRGADHTYVADNSTVDWLLPNNGETKSNRRRLYKRFVAFHFRECRSKSSDYSKFRRFSAVRARRK</sequence>
<reference evidence="2" key="1">
    <citation type="submission" date="2025-08" db="UniProtKB">
        <authorList>
            <consortium name="RefSeq"/>
        </authorList>
    </citation>
    <scope>IDENTIFICATION</scope>
    <source>
        <tissue evidence="2">Whole body</tissue>
    </source>
</reference>
<evidence type="ECO:0000313" key="2">
    <source>
        <dbReference type="RefSeq" id="XP_024882519.1"/>
    </source>
</evidence>
<dbReference type="GeneID" id="112461494"/>
<organism evidence="1 2">
    <name type="scientific">Temnothorax curvispinosus</name>
    <dbReference type="NCBI Taxonomy" id="300111"/>
    <lineage>
        <taxon>Eukaryota</taxon>
        <taxon>Metazoa</taxon>
        <taxon>Ecdysozoa</taxon>
        <taxon>Arthropoda</taxon>
        <taxon>Hexapoda</taxon>
        <taxon>Insecta</taxon>
        <taxon>Pterygota</taxon>
        <taxon>Neoptera</taxon>
        <taxon>Endopterygota</taxon>
        <taxon>Hymenoptera</taxon>
        <taxon>Apocrita</taxon>
        <taxon>Aculeata</taxon>
        <taxon>Formicoidea</taxon>
        <taxon>Formicidae</taxon>
        <taxon>Myrmicinae</taxon>
        <taxon>Temnothorax</taxon>
    </lineage>
</organism>